<sequence length="414" mass="44854">MIGESSDLADSRATIATGLAPVPGADTLAFLLVRICIARPPVAAYHPAIRSLAQAADCDRLLAITLRHGVAGLVAQAVSAAGVAVPPRVAAVARKRGFAALRQAQTALALHDALHRVGVAVLVLKGSTLAQRFYATIGVRESVDIDLAVAPDDVSRSWRMLEKMGFDRVTPRRLLDDAIPPLYQWAAKDSIHRHRDSGLVVELHWRLSDDLVRRELPPPPSWQPVEIEGRTLMALGDDDLFVYLCTHGAAHAWARLKWLADIAAMLAAAPDGGARYWRHARAAGSARAAASALLLAHQLLGTPLPSGFAYRSRRVALLNRIAICVITAGGGTRELSTTRYRGWAEFAAKLLIAPRFGNMLAIVRRVLVSGEDVGMLALPRGFVFLYPLLRVPLLVVRRVRRAQLSANRSRSRSS</sequence>
<dbReference type="Proteomes" id="UP001058533">
    <property type="component" value="Chromosome"/>
</dbReference>
<dbReference type="Pfam" id="PF14907">
    <property type="entry name" value="NTP_transf_5"/>
    <property type="match status" value="1"/>
</dbReference>
<evidence type="ECO:0000313" key="2">
    <source>
        <dbReference type="Proteomes" id="UP001058533"/>
    </source>
</evidence>
<dbReference type="RefSeq" id="WP_256506292.1">
    <property type="nucleotide sequence ID" value="NZ_CP101740.1"/>
</dbReference>
<accession>A0ABY5L9I3</accession>
<protein>
    <submittedName>
        <fullName evidence="1">Nucleotidyltransferase family protein</fullName>
    </submittedName>
</protein>
<name>A0ABY5L9I3_9SPHN</name>
<evidence type="ECO:0000313" key="1">
    <source>
        <dbReference type="EMBL" id="UUL82459.1"/>
    </source>
</evidence>
<organism evidence="1 2">
    <name type="scientific">Sphingomonas qomolangmaensis</name>
    <dbReference type="NCBI Taxonomy" id="2918765"/>
    <lineage>
        <taxon>Bacteria</taxon>
        <taxon>Pseudomonadati</taxon>
        <taxon>Pseudomonadota</taxon>
        <taxon>Alphaproteobacteria</taxon>
        <taxon>Sphingomonadales</taxon>
        <taxon>Sphingomonadaceae</taxon>
        <taxon>Sphingomonas</taxon>
    </lineage>
</organism>
<keyword evidence="2" id="KW-1185">Reference proteome</keyword>
<dbReference type="InterPro" id="IPR039498">
    <property type="entry name" value="NTP_transf_5"/>
</dbReference>
<proteinExistence type="predicted"/>
<gene>
    <name evidence="1" type="ORF">NMP03_15020</name>
</gene>
<dbReference type="EMBL" id="CP101740">
    <property type="protein sequence ID" value="UUL82459.1"/>
    <property type="molecule type" value="Genomic_DNA"/>
</dbReference>
<reference evidence="1" key="1">
    <citation type="submission" date="2022-07" db="EMBL/GenBank/DDBJ databases">
        <title>Sphingomonas sp. nov., a novel bacterium isolated from the north slope of the Mount Everest.</title>
        <authorList>
            <person name="Cui X."/>
            <person name="Liu Y."/>
        </authorList>
    </citation>
    <scope>NUCLEOTIDE SEQUENCE</scope>
    <source>
        <strain evidence="1">S5-59</strain>
    </source>
</reference>